<accession>A0A5P1EHV8</accession>
<dbReference type="Proteomes" id="UP000243459">
    <property type="component" value="Chromosome 7"/>
</dbReference>
<dbReference type="InterPro" id="IPR013766">
    <property type="entry name" value="Thioredoxin_domain"/>
</dbReference>
<dbReference type="AlphaFoldDB" id="A0A5P1EHV8"/>
<gene>
    <name evidence="2" type="ORF">A4U43_C07F38000</name>
</gene>
<sequence length="120" mass="13441">MEIGDQEPKSRVVKVESKQSWDILMSQASSQNAPVFVHFGASWCVPSLSMNPYFDELSVGHEDVIVFEEVASMCNVRAMPTFLLMKDGAEMDRMIGANPEELLKRLQVCHSLVLPINQAE</sequence>
<proteinExistence type="predicted"/>
<dbReference type="CDD" id="cd02947">
    <property type="entry name" value="TRX_family"/>
    <property type="match status" value="1"/>
</dbReference>
<dbReference type="GO" id="GO:0003756">
    <property type="term" value="F:protein disulfide isomerase activity"/>
    <property type="evidence" value="ECO:0007669"/>
    <property type="project" value="EnsemblPlants"/>
</dbReference>
<dbReference type="InterPro" id="IPR036249">
    <property type="entry name" value="Thioredoxin-like_sf"/>
</dbReference>
<protein>
    <recommendedName>
        <fullName evidence="1">Thioredoxin domain-containing protein</fullName>
    </recommendedName>
</protein>
<name>A0A5P1EHV8_ASPOF</name>
<dbReference type="PANTHER" id="PTHR10438:SF242">
    <property type="entry name" value="THIOREDOXIN-LIKE PROTEIN CXXS1"/>
    <property type="match status" value="1"/>
</dbReference>
<evidence type="ECO:0000313" key="2">
    <source>
        <dbReference type="EMBL" id="ONK65525.1"/>
    </source>
</evidence>
<evidence type="ECO:0000259" key="1">
    <source>
        <dbReference type="Pfam" id="PF00085"/>
    </source>
</evidence>
<dbReference type="SUPFAM" id="SSF52833">
    <property type="entry name" value="Thioredoxin-like"/>
    <property type="match status" value="1"/>
</dbReference>
<organism evidence="2 3">
    <name type="scientific">Asparagus officinalis</name>
    <name type="common">Garden asparagus</name>
    <dbReference type="NCBI Taxonomy" id="4686"/>
    <lineage>
        <taxon>Eukaryota</taxon>
        <taxon>Viridiplantae</taxon>
        <taxon>Streptophyta</taxon>
        <taxon>Embryophyta</taxon>
        <taxon>Tracheophyta</taxon>
        <taxon>Spermatophyta</taxon>
        <taxon>Magnoliopsida</taxon>
        <taxon>Liliopsida</taxon>
        <taxon>Asparagales</taxon>
        <taxon>Asparagaceae</taxon>
        <taxon>Asparagoideae</taxon>
        <taxon>Asparagus</taxon>
    </lineage>
</organism>
<reference evidence="3" key="1">
    <citation type="journal article" date="2017" name="Nat. Commun.">
        <title>The asparagus genome sheds light on the origin and evolution of a young Y chromosome.</title>
        <authorList>
            <person name="Harkess A."/>
            <person name="Zhou J."/>
            <person name="Xu C."/>
            <person name="Bowers J.E."/>
            <person name="Van der Hulst R."/>
            <person name="Ayyampalayam S."/>
            <person name="Mercati F."/>
            <person name="Riccardi P."/>
            <person name="McKain M.R."/>
            <person name="Kakrana A."/>
            <person name="Tang H."/>
            <person name="Ray J."/>
            <person name="Groenendijk J."/>
            <person name="Arikit S."/>
            <person name="Mathioni S.M."/>
            <person name="Nakano M."/>
            <person name="Shan H."/>
            <person name="Telgmann-Rauber A."/>
            <person name="Kanno A."/>
            <person name="Yue Z."/>
            <person name="Chen H."/>
            <person name="Li W."/>
            <person name="Chen Y."/>
            <person name="Xu X."/>
            <person name="Zhang Y."/>
            <person name="Luo S."/>
            <person name="Chen H."/>
            <person name="Gao J."/>
            <person name="Mao Z."/>
            <person name="Pires J.C."/>
            <person name="Luo M."/>
            <person name="Kudrna D."/>
            <person name="Wing R.A."/>
            <person name="Meyers B.C."/>
            <person name="Yi K."/>
            <person name="Kong H."/>
            <person name="Lavrijsen P."/>
            <person name="Sunseri F."/>
            <person name="Falavigna A."/>
            <person name="Ye Y."/>
            <person name="Leebens-Mack J.H."/>
            <person name="Chen G."/>
        </authorList>
    </citation>
    <scope>NUCLEOTIDE SEQUENCE [LARGE SCALE GENOMIC DNA]</scope>
    <source>
        <strain evidence="3">cv. DH0086</strain>
    </source>
</reference>
<dbReference type="Gene3D" id="3.40.30.10">
    <property type="entry name" value="Glutaredoxin"/>
    <property type="match status" value="1"/>
</dbReference>
<dbReference type="GO" id="GO:0005829">
    <property type="term" value="C:cytosol"/>
    <property type="evidence" value="ECO:0007669"/>
    <property type="project" value="EnsemblPlants"/>
</dbReference>
<dbReference type="OMA" id="INSQRTW"/>
<evidence type="ECO:0000313" key="3">
    <source>
        <dbReference type="Proteomes" id="UP000243459"/>
    </source>
</evidence>
<dbReference type="Gramene" id="ONK65525">
    <property type="protein sequence ID" value="ONK65525"/>
    <property type="gene ID" value="A4U43_C07F38000"/>
</dbReference>
<keyword evidence="3" id="KW-1185">Reference proteome</keyword>
<feature type="domain" description="Thioredoxin" evidence="1">
    <location>
        <begin position="14"/>
        <end position="105"/>
    </location>
</feature>
<dbReference type="Pfam" id="PF00085">
    <property type="entry name" value="Thioredoxin"/>
    <property type="match status" value="1"/>
</dbReference>
<dbReference type="PANTHER" id="PTHR10438">
    <property type="entry name" value="THIOREDOXIN"/>
    <property type="match status" value="1"/>
</dbReference>
<dbReference type="EMBL" id="CM007387">
    <property type="protein sequence ID" value="ONK65525.1"/>
    <property type="molecule type" value="Genomic_DNA"/>
</dbReference>
<dbReference type="InterPro" id="IPR050620">
    <property type="entry name" value="Thioredoxin_H-type-like"/>
</dbReference>